<evidence type="ECO:0000313" key="2">
    <source>
        <dbReference type="EMBL" id="ETW75265.1"/>
    </source>
</evidence>
<keyword evidence="1" id="KW-0472">Membrane</keyword>
<accession>W4JQA7</accession>
<dbReference type="InParanoid" id="W4JQA7"/>
<dbReference type="RefSeq" id="XP_009552700.1">
    <property type="nucleotide sequence ID" value="XM_009554405.1"/>
</dbReference>
<organism evidence="2 3">
    <name type="scientific">Heterobasidion irregulare (strain TC 32-1)</name>
    <dbReference type="NCBI Taxonomy" id="747525"/>
    <lineage>
        <taxon>Eukaryota</taxon>
        <taxon>Fungi</taxon>
        <taxon>Dikarya</taxon>
        <taxon>Basidiomycota</taxon>
        <taxon>Agaricomycotina</taxon>
        <taxon>Agaricomycetes</taxon>
        <taxon>Russulales</taxon>
        <taxon>Bondarzewiaceae</taxon>
        <taxon>Heterobasidion</taxon>
        <taxon>Heterobasidion annosum species complex</taxon>
    </lineage>
</organism>
<evidence type="ECO:0000313" key="3">
    <source>
        <dbReference type="Proteomes" id="UP000030671"/>
    </source>
</evidence>
<keyword evidence="1" id="KW-1133">Transmembrane helix</keyword>
<keyword evidence="3" id="KW-1185">Reference proteome</keyword>
<sequence>MRSVGVGPEGQHGTTTTTSQRRGHFFCRATVYVILCEVSNGDEDGIGGHHLLRVRSATEPSFRLHRRPSVCVSVCVCIAAATYGYTFFHQNAHYVQTSYTTSM</sequence>
<dbReference type="HOGENOM" id="CLU_2264109_0_0_1"/>
<dbReference type="Proteomes" id="UP000030671">
    <property type="component" value="Unassembled WGS sequence"/>
</dbReference>
<gene>
    <name evidence="2" type="ORF">HETIRDRAFT_481953</name>
</gene>
<feature type="transmembrane region" description="Helical" evidence="1">
    <location>
        <begin position="70"/>
        <end position="88"/>
    </location>
</feature>
<protein>
    <submittedName>
        <fullName evidence="2">Uncharacterized protein</fullName>
    </submittedName>
</protein>
<name>W4JQA7_HETIT</name>
<proteinExistence type="predicted"/>
<dbReference type="AlphaFoldDB" id="W4JQA7"/>
<dbReference type="EMBL" id="KI925466">
    <property type="protein sequence ID" value="ETW75265.1"/>
    <property type="molecule type" value="Genomic_DNA"/>
</dbReference>
<evidence type="ECO:0000256" key="1">
    <source>
        <dbReference type="SAM" id="Phobius"/>
    </source>
</evidence>
<keyword evidence="1" id="KW-0812">Transmembrane</keyword>
<dbReference type="KEGG" id="hir:HETIRDRAFT_481953"/>
<dbReference type="GeneID" id="20678000"/>
<reference evidence="2 3" key="1">
    <citation type="journal article" date="2012" name="New Phytol.">
        <title>Insight into trade-off between wood decay and parasitism from the genome of a fungal forest pathogen.</title>
        <authorList>
            <person name="Olson A."/>
            <person name="Aerts A."/>
            <person name="Asiegbu F."/>
            <person name="Belbahri L."/>
            <person name="Bouzid O."/>
            <person name="Broberg A."/>
            <person name="Canback B."/>
            <person name="Coutinho P.M."/>
            <person name="Cullen D."/>
            <person name="Dalman K."/>
            <person name="Deflorio G."/>
            <person name="van Diepen L.T."/>
            <person name="Dunand C."/>
            <person name="Duplessis S."/>
            <person name="Durling M."/>
            <person name="Gonthier P."/>
            <person name="Grimwood J."/>
            <person name="Fossdal C.G."/>
            <person name="Hansson D."/>
            <person name="Henrissat B."/>
            <person name="Hietala A."/>
            <person name="Himmelstrand K."/>
            <person name="Hoffmeister D."/>
            <person name="Hogberg N."/>
            <person name="James T.Y."/>
            <person name="Karlsson M."/>
            <person name="Kohler A."/>
            <person name="Kues U."/>
            <person name="Lee Y.H."/>
            <person name="Lin Y.C."/>
            <person name="Lind M."/>
            <person name="Lindquist E."/>
            <person name="Lombard V."/>
            <person name="Lucas S."/>
            <person name="Lunden K."/>
            <person name="Morin E."/>
            <person name="Murat C."/>
            <person name="Park J."/>
            <person name="Raffaello T."/>
            <person name="Rouze P."/>
            <person name="Salamov A."/>
            <person name="Schmutz J."/>
            <person name="Solheim H."/>
            <person name="Stahlberg J."/>
            <person name="Velez H."/>
            <person name="de Vries R.P."/>
            <person name="Wiebenga A."/>
            <person name="Woodward S."/>
            <person name="Yakovlev I."/>
            <person name="Garbelotto M."/>
            <person name="Martin F."/>
            <person name="Grigoriev I.V."/>
            <person name="Stenlid J."/>
        </authorList>
    </citation>
    <scope>NUCLEOTIDE SEQUENCE [LARGE SCALE GENOMIC DNA]</scope>
    <source>
        <strain evidence="2 3">TC 32-1</strain>
    </source>
</reference>